<dbReference type="EMBL" id="JAVIJP010000194">
    <property type="protein sequence ID" value="KAL3613189.1"/>
    <property type="molecule type" value="Genomic_DNA"/>
</dbReference>
<reference evidence="3" key="1">
    <citation type="journal article" date="2024" name="IScience">
        <title>Strigolactones Initiate the Formation of Haustorium-like Structures in Castilleja.</title>
        <authorList>
            <person name="Buerger M."/>
            <person name="Peterson D."/>
            <person name="Chory J."/>
        </authorList>
    </citation>
    <scope>NUCLEOTIDE SEQUENCE [LARGE SCALE GENOMIC DNA]</scope>
</reference>
<protein>
    <recommendedName>
        <fullName evidence="4">Aminotransferase-like plant mobile domain-containing protein</fullName>
    </recommendedName>
</protein>
<feature type="region of interest" description="Disordered" evidence="1">
    <location>
        <begin position="1"/>
        <end position="26"/>
    </location>
</feature>
<feature type="compositionally biased region" description="Basic and acidic residues" evidence="1">
    <location>
        <begin position="465"/>
        <end position="480"/>
    </location>
</feature>
<evidence type="ECO:0000313" key="3">
    <source>
        <dbReference type="Proteomes" id="UP001632038"/>
    </source>
</evidence>
<sequence length="687" mass="75735">MAKKKTTDTSVTAKGEGSSKGEGRAHFHSLKSRNGAYQLVKALRAMNDRQQRAVNELGFELLFRLDAPKELPTKLCYWLLDNFDPRTCDLVLGDGKRLHIEQADVEIVLGLPSGRVPIERSASGTTHVLVTQWRALFDNKPSSVLASEVIELMLARADGDLWFKRLFLIAMYTCLIDINGNGFVKTGLICNFEDPDNAKNLNWGDFVIRCLVDHTITWKKNKIQMFYTGPIFFLMGLYVDRVEVFGVTVDRTFPTMAGWSSARLSKRQTREMSSEGFGVGHVVDRIARPEVLPERPVIEGMRVSGQADQRLSDQDTAGCSGVSSGGPMDGRVFALNILKQAKIVADAVNGIVSLVESAPPELFDNVHFNKGIETTEQLLGCRLARPIGSSTQTPGEISMTQEDEAFWSDPEMMAIIIATRKSMPKKHQIMPYIDDYPSSDMGIPQNQDVGQECAASGDAIPQQEKSVRVVDAEKTTHEDPAETVSGEEENKKGDTLESIPEEQSMEEDVPEVGKVVKRKRSDAGKLPYQSLVIESSVCLPEVINEKDDHNKIDGSIECSDVSHGTDVSMESIVKLYVETVKEGSGPLNCNDNHTVTHKKDVIAGNDVVFEEAKSIKTYQKRKRLKRRQPCDNDLEITKKDAGSSSHSVAHGVATTSLDQLIETESVTGCCSESMSEQTVAAEDISSL</sequence>
<evidence type="ECO:0000256" key="1">
    <source>
        <dbReference type="SAM" id="MobiDB-lite"/>
    </source>
</evidence>
<feature type="non-terminal residue" evidence="2">
    <location>
        <position position="687"/>
    </location>
</feature>
<accession>A0ABD3B7S1</accession>
<evidence type="ECO:0008006" key="4">
    <source>
        <dbReference type="Google" id="ProtNLM"/>
    </source>
</evidence>
<proteinExistence type="predicted"/>
<organism evidence="2 3">
    <name type="scientific">Castilleja foliolosa</name>
    <dbReference type="NCBI Taxonomy" id="1961234"/>
    <lineage>
        <taxon>Eukaryota</taxon>
        <taxon>Viridiplantae</taxon>
        <taxon>Streptophyta</taxon>
        <taxon>Embryophyta</taxon>
        <taxon>Tracheophyta</taxon>
        <taxon>Spermatophyta</taxon>
        <taxon>Magnoliopsida</taxon>
        <taxon>eudicotyledons</taxon>
        <taxon>Gunneridae</taxon>
        <taxon>Pentapetalae</taxon>
        <taxon>asterids</taxon>
        <taxon>lamiids</taxon>
        <taxon>Lamiales</taxon>
        <taxon>Orobanchaceae</taxon>
        <taxon>Pedicularideae</taxon>
        <taxon>Castillejinae</taxon>
        <taxon>Castilleja</taxon>
    </lineage>
</organism>
<dbReference type="PANTHER" id="PTHR34835">
    <property type="entry name" value="OS07G0283600 PROTEIN-RELATED"/>
    <property type="match status" value="1"/>
</dbReference>
<keyword evidence="3" id="KW-1185">Reference proteome</keyword>
<evidence type="ECO:0000313" key="2">
    <source>
        <dbReference type="EMBL" id="KAL3613189.1"/>
    </source>
</evidence>
<comment type="caution">
    <text evidence="2">The sequence shown here is derived from an EMBL/GenBank/DDBJ whole genome shotgun (WGS) entry which is preliminary data.</text>
</comment>
<dbReference type="AlphaFoldDB" id="A0ABD3B7S1"/>
<feature type="region of interest" description="Disordered" evidence="1">
    <location>
        <begin position="444"/>
        <end position="512"/>
    </location>
</feature>
<name>A0ABD3B7S1_9LAMI</name>
<dbReference type="Proteomes" id="UP001632038">
    <property type="component" value="Unassembled WGS sequence"/>
</dbReference>
<gene>
    <name evidence="2" type="ORF">CASFOL_042975</name>
</gene>
<feature type="compositionally biased region" description="Acidic residues" evidence="1">
    <location>
        <begin position="499"/>
        <end position="510"/>
    </location>
</feature>